<evidence type="ECO:0000313" key="4">
    <source>
        <dbReference type="Proteomes" id="UP000316584"/>
    </source>
</evidence>
<keyword evidence="2" id="KW-0802">TPR repeat</keyword>
<dbReference type="Pfam" id="PF13432">
    <property type="entry name" value="TPR_16"/>
    <property type="match status" value="1"/>
</dbReference>
<evidence type="ECO:0000313" key="3">
    <source>
        <dbReference type="EMBL" id="QDW66659.1"/>
    </source>
</evidence>
<evidence type="ECO:0000256" key="2">
    <source>
        <dbReference type="ARBA" id="ARBA00022803"/>
    </source>
</evidence>
<dbReference type="InterPro" id="IPR019734">
    <property type="entry name" value="TPR_rpt"/>
</dbReference>
<proteinExistence type="predicted"/>
<accession>A0A518N408</accession>
<dbReference type="SUPFAM" id="SSF48452">
    <property type="entry name" value="TPR-like"/>
    <property type="match status" value="3"/>
</dbReference>
<dbReference type="InterPro" id="IPR011990">
    <property type="entry name" value="TPR-like_helical_dom_sf"/>
</dbReference>
<keyword evidence="1" id="KW-0677">Repeat</keyword>
<name>A0A518N408_9GAMM</name>
<dbReference type="RefSeq" id="WP_144891605.1">
    <property type="nucleotide sequence ID" value="NZ_CP042218.1"/>
</dbReference>
<dbReference type="PANTHER" id="PTHR45586">
    <property type="entry name" value="TPR REPEAT-CONTAINING PROTEIN PA4667"/>
    <property type="match status" value="1"/>
</dbReference>
<evidence type="ECO:0000256" key="1">
    <source>
        <dbReference type="ARBA" id="ARBA00022737"/>
    </source>
</evidence>
<dbReference type="AlphaFoldDB" id="A0A518N408"/>
<dbReference type="OrthoDB" id="5965059at2"/>
<protein>
    <submittedName>
        <fullName evidence="3">Tetratricopeptide repeat protein</fullName>
    </submittedName>
</protein>
<reference evidence="3 4" key="1">
    <citation type="submission" date="2019-07" db="EMBL/GenBank/DDBJ databases">
        <title>Full genome sequence of Luteimonas sp. Gr-4.</title>
        <authorList>
            <person name="Im W.-T."/>
        </authorList>
    </citation>
    <scope>NUCLEOTIDE SEQUENCE [LARGE SCALE GENOMIC DNA]</scope>
    <source>
        <strain evidence="3 4">Gr-4</strain>
    </source>
</reference>
<gene>
    <name evidence="3" type="ORF">FPZ22_06940</name>
</gene>
<dbReference type="Gene3D" id="1.25.40.10">
    <property type="entry name" value="Tetratricopeptide repeat domain"/>
    <property type="match status" value="2"/>
</dbReference>
<dbReference type="InterPro" id="IPR051012">
    <property type="entry name" value="CellSynth/LPSAsmb/PSIAsmb"/>
</dbReference>
<dbReference type="KEGG" id="lug:FPZ22_06940"/>
<dbReference type="Proteomes" id="UP000316584">
    <property type="component" value="Chromosome"/>
</dbReference>
<sequence length="689" mass="73622">MQEQIFDALRRGDTAAALDMARAFAAGTPDDAGAQRLLALALRGSGDPAGAREAIERAIALAPDDARLHLEHARLLLGTRDLEAAAQALDTTIGIDPNQFGAYVLQAELAMGRNDLEEAERLARLAARVSPDHPTLQSLEGTIALRRGNADEALKLLSAAAERAPEDAVTLHALAFAYLAKGHFAFAEQTLRKLVERLPAAKTLRLMIAQLQFRQGRPGDAADEVAALLEDAPGSPPQVRRLAGELELVAGRPERALPLLREALAGLPGEPRTMTAITDAWRRLGAFDDARGTLDAALDATPDNDGLWRARLAFAPDGPGSADVVARWRNTRPDSIEALETAMLLHASAGQAAEAEAAARALLERAPGHLGAELRVADALLGRDPAEAVRHLEELQSRLARPEEQRLVTAWLGVARHRAGDFAAALEAWTRHGAEEIQGRLPLPPATPAPAQWPEPAAAAPDAPPAAFLVGLPGSLVERAAAILEPVLPTFRADRFSSRAPADLFQDLDAWPRIAAGEITADRVVASWRAVLPARAIGGPVVDWLPWWDNVYAAAMRAALPEAELLLVLRDPRDMLLDWLAFGSHTPFLARSPQDAADWLAAALGQLASLHEQDLVRHHLLKVDDSGEDAKAMAAQLGDALGITLPEPPAGYFGAPRFAAGTWRSYADLLAEPFAALAPVARRFGYPDA</sequence>
<dbReference type="SUPFAM" id="SSF52540">
    <property type="entry name" value="P-loop containing nucleoside triphosphate hydrolases"/>
    <property type="match status" value="1"/>
</dbReference>
<keyword evidence="4" id="KW-1185">Reference proteome</keyword>
<dbReference type="Pfam" id="PF14559">
    <property type="entry name" value="TPR_19"/>
    <property type="match status" value="2"/>
</dbReference>
<dbReference type="InterPro" id="IPR027417">
    <property type="entry name" value="P-loop_NTPase"/>
</dbReference>
<dbReference type="PANTHER" id="PTHR45586:SF1">
    <property type="entry name" value="LIPOPOLYSACCHARIDE ASSEMBLY PROTEIN B"/>
    <property type="match status" value="1"/>
</dbReference>
<dbReference type="Gene3D" id="3.40.50.300">
    <property type="entry name" value="P-loop containing nucleotide triphosphate hydrolases"/>
    <property type="match status" value="1"/>
</dbReference>
<dbReference type="SMART" id="SM00028">
    <property type="entry name" value="TPR"/>
    <property type="match status" value="6"/>
</dbReference>
<dbReference type="EMBL" id="CP042218">
    <property type="protein sequence ID" value="QDW66659.1"/>
    <property type="molecule type" value="Genomic_DNA"/>
</dbReference>
<organism evidence="3 4">
    <name type="scientific">Luteimonas granuli</name>
    <dbReference type="NCBI Taxonomy" id="1176533"/>
    <lineage>
        <taxon>Bacteria</taxon>
        <taxon>Pseudomonadati</taxon>
        <taxon>Pseudomonadota</taxon>
        <taxon>Gammaproteobacteria</taxon>
        <taxon>Lysobacterales</taxon>
        <taxon>Lysobacteraceae</taxon>
        <taxon>Luteimonas</taxon>
    </lineage>
</organism>